<dbReference type="RefSeq" id="WP_183771865.1">
    <property type="nucleotide sequence ID" value="NZ_JACIDK010000002.1"/>
</dbReference>
<dbReference type="GO" id="GO:0009247">
    <property type="term" value="P:glycolipid biosynthetic process"/>
    <property type="evidence" value="ECO:0007669"/>
    <property type="project" value="UniProtKB-ARBA"/>
</dbReference>
<dbReference type="Proteomes" id="UP000530564">
    <property type="component" value="Unassembled WGS sequence"/>
</dbReference>
<evidence type="ECO:0000256" key="6">
    <source>
        <dbReference type="ARBA" id="ARBA00023315"/>
    </source>
</evidence>
<keyword evidence="5" id="KW-0472">Membrane</keyword>
<reference evidence="7 8" key="1">
    <citation type="submission" date="2020-08" db="EMBL/GenBank/DDBJ databases">
        <title>Genomic Encyclopedia of Type Strains, Phase IV (KMG-IV): sequencing the most valuable type-strain genomes for metagenomic binning, comparative biology and taxonomic classification.</title>
        <authorList>
            <person name="Goeker M."/>
        </authorList>
    </citation>
    <scope>NUCLEOTIDE SEQUENCE [LARGE SCALE GENOMIC DNA]</scope>
    <source>
        <strain evidence="7 8">DSM 21793</strain>
    </source>
</reference>
<gene>
    <name evidence="7" type="ORF">GGQ61_001919</name>
</gene>
<keyword evidence="3" id="KW-0997">Cell inner membrane</keyword>
<keyword evidence="8" id="KW-1185">Reference proteome</keyword>
<dbReference type="EC" id="2.3.1.241" evidence="7"/>
<keyword evidence="6 7" id="KW-0012">Acyltransferase</keyword>
<comment type="subcellular location">
    <subcellularLocation>
        <location evidence="1">Cell inner membrane</location>
    </subcellularLocation>
</comment>
<dbReference type="PANTHER" id="PTHR30606">
    <property type="entry name" value="LIPID A BIOSYNTHESIS LAUROYL ACYLTRANSFERASE"/>
    <property type="match status" value="1"/>
</dbReference>
<organism evidence="7 8">
    <name type="scientific">Phenylobacterium haematophilum</name>
    <dbReference type="NCBI Taxonomy" id="98513"/>
    <lineage>
        <taxon>Bacteria</taxon>
        <taxon>Pseudomonadati</taxon>
        <taxon>Pseudomonadota</taxon>
        <taxon>Alphaproteobacteria</taxon>
        <taxon>Caulobacterales</taxon>
        <taxon>Caulobacteraceae</taxon>
        <taxon>Phenylobacterium</taxon>
    </lineage>
</organism>
<protein>
    <submittedName>
        <fullName evidence="7">KDO2-lipid IV(A) lauroyltransferase</fullName>
        <ecNumber evidence="7">2.3.1.241</ecNumber>
    </submittedName>
</protein>
<dbReference type="GO" id="GO:0008913">
    <property type="term" value="F:Kdo2-lipid IVA acyltransferase activity"/>
    <property type="evidence" value="ECO:0007669"/>
    <property type="project" value="UniProtKB-EC"/>
</dbReference>
<evidence type="ECO:0000313" key="7">
    <source>
        <dbReference type="EMBL" id="MBB3891202.1"/>
    </source>
</evidence>
<evidence type="ECO:0000256" key="4">
    <source>
        <dbReference type="ARBA" id="ARBA00022679"/>
    </source>
</evidence>
<dbReference type="PANTHER" id="PTHR30606:SF9">
    <property type="entry name" value="LIPID A BIOSYNTHESIS LAUROYLTRANSFERASE"/>
    <property type="match status" value="1"/>
</dbReference>
<evidence type="ECO:0000256" key="1">
    <source>
        <dbReference type="ARBA" id="ARBA00004533"/>
    </source>
</evidence>
<dbReference type="EMBL" id="JACIDK010000002">
    <property type="protein sequence ID" value="MBB3891202.1"/>
    <property type="molecule type" value="Genomic_DNA"/>
</dbReference>
<sequence length="304" mass="34246">MTQAKPPVAQDLLWRLEALAFDVVIAFARMLPVDLVSDFGAWFFKTVGPLTSAQKVAETNLRIAFPEASDAEIADLLKAQWDNTGRTFLELLIMDRIIGSPGRVEIVNGQRFDEIAANQEPVVFVSGHFANFEVMPAAIVNSPVKCQITYRAMNNPHVEKRVRDYRFRYGVRYFAPKGGDGARELLAALGRGESVALMNDQKFNGGVAAPFFGVTCHTAPGPSRLALRFNTVLQPMSVQRGRKARFRVVVHDPIHLEHTGNTTADIDAGVRKINAMIEGWVRERPAEWFWTHKRWPNETYRRNR</sequence>
<dbReference type="InterPro" id="IPR004960">
    <property type="entry name" value="LipA_acyltrans"/>
</dbReference>
<name>A0A840A176_9CAUL</name>
<keyword evidence="2" id="KW-1003">Cell membrane</keyword>
<evidence type="ECO:0000256" key="2">
    <source>
        <dbReference type="ARBA" id="ARBA00022475"/>
    </source>
</evidence>
<keyword evidence="4 7" id="KW-0808">Transferase</keyword>
<dbReference type="CDD" id="cd07984">
    <property type="entry name" value="LPLAT_LABLAT-like"/>
    <property type="match status" value="1"/>
</dbReference>
<evidence type="ECO:0000256" key="5">
    <source>
        <dbReference type="ARBA" id="ARBA00023136"/>
    </source>
</evidence>
<evidence type="ECO:0000256" key="3">
    <source>
        <dbReference type="ARBA" id="ARBA00022519"/>
    </source>
</evidence>
<dbReference type="GO" id="GO:0005886">
    <property type="term" value="C:plasma membrane"/>
    <property type="evidence" value="ECO:0007669"/>
    <property type="project" value="UniProtKB-SubCell"/>
</dbReference>
<comment type="caution">
    <text evidence="7">The sequence shown here is derived from an EMBL/GenBank/DDBJ whole genome shotgun (WGS) entry which is preliminary data.</text>
</comment>
<dbReference type="AlphaFoldDB" id="A0A840A176"/>
<proteinExistence type="predicted"/>
<accession>A0A840A176</accession>
<dbReference type="Pfam" id="PF03279">
    <property type="entry name" value="Lip_A_acyltrans"/>
    <property type="match status" value="1"/>
</dbReference>
<evidence type="ECO:0000313" key="8">
    <source>
        <dbReference type="Proteomes" id="UP000530564"/>
    </source>
</evidence>